<dbReference type="InterPro" id="IPR013783">
    <property type="entry name" value="Ig-like_fold"/>
</dbReference>
<dbReference type="EMBL" id="CP002382">
    <property type="protein sequence ID" value="AEP10245.1"/>
    <property type="molecule type" value="Genomic_DNA"/>
</dbReference>
<dbReference type="STRING" id="856793.MICA_1936"/>
<dbReference type="OrthoDB" id="9816816at2"/>
<protein>
    <recommendedName>
        <fullName evidence="4">Abnormal spindle-like microcephaly-associated protein ASH domain-containing protein</fullName>
    </recommendedName>
</protein>
<dbReference type="AlphaFoldDB" id="G2KNK0"/>
<accession>G2KNK0</accession>
<keyword evidence="6" id="KW-1185">Reference proteome</keyword>
<dbReference type="KEGG" id="mai:MICA_1936"/>
<evidence type="ECO:0000259" key="4">
    <source>
        <dbReference type="Pfam" id="PF15780"/>
    </source>
</evidence>
<dbReference type="RefSeq" id="WP_014103468.1">
    <property type="nucleotide sequence ID" value="NC_016026.1"/>
</dbReference>
<keyword evidence="2" id="KW-0963">Cytoplasm</keyword>
<sequence length="543" mass="56507">MMTLLNMAPSSAHTLISRGLRACVIGAVGAGLLWTGFSSQAAAQSAFDDPGRNVTGKGGVIGDLTPVQPNVDTGQISLGSTAQVVVLFRNDSGRPLQTGAINLYPSSSVSASVAINECQGSSPDDMLPPGAVCAIGLSVKGLQAGRFRIEMLMRHSGTTRLVTATVVGDVQANDDDTDVFRSDIEAIPTELDFEDVDTSQPVVKPVVFRNITSEAIDIEAIYVEAADKSGISFRTDCAKLGPGQACIVSVIWSPILRGQVSGVLVVEHSGPTSVASVPILGEFDPEDLEQAKPFPEAIPGKGLLVSSQEEVNFETGVSTSSAMTVSLVNAGDVALTLNDIRLSNTDTGLSISKNGCAPDMMLEPVQACPLTVVWNPVREGAILDDIQIMHDGARGILVLPVRGTATGIVSKDNQAVRLAETVVTSSSGETRQEIIVRDNDIDPATVLDGFAVTSHSPKRAIITGPGGSRIVFNGEEVVIGGFLWNVNIRSSGVEFQSGDEKVLLLFDRALSSNSVNVGPGRSSSSTTSSSSTSSSSTSATPTP</sequence>
<evidence type="ECO:0000256" key="3">
    <source>
        <dbReference type="SAM" id="MobiDB-lite"/>
    </source>
</evidence>
<comment type="subcellular location">
    <subcellularLocation>
        <location evidence="1">Cytoplasm</location>
    </subcellularLocation>
</comment>
<dbReference type="Gene3D" id="2.60.40.10">
    <property type="entry name" value="Immunoglobulins"/>
    <property type="match status" value="2"/>
</dbReference>
<dbReference type="GO" id="GO:0005737">
    <property type="term" value="C:cytoplasm"/>
    <property type="evidence" value="ECO:0007669"/>
    <property type="project" value="UniProtKB-SubCell"/>
</dbReference>
<dbReference type="HOGENOM" id="CLU_501360_0_0_5"/>
<dbReference type="Proteomes" id="UP000009286">
    <property type="component" value="Chromosome"/>
</dbReference>
<organism evidence="5 6">
    <name type="scientific">Micavibrio aeruginosavorus (strain ARL-13)</name>
    <dbReference type="NCBI Taxonomy" id="856793"/>
    <lineage>
        <taxon>Bacteria</taxon>
        <taxon>Pseudomonadati</taxon>
        <taxon>Bdellovibrionota</taxon>
        <taxon>Bdellovibrionia</taxon>
        <taxon>Bdellovibrionales</taxon>
        <taxon>Pseudobdellovibrionaceae</taxon>
        <taxon>Micavibrio</taxon>
    </lineage>
</organism>
<evidence type="ECO:0000313" key="5">
    <source>
        <dbReference type="EMBL" id="AEP10245.1"/>
    </source>
</evidence>
<reference evidence="5 6" key="1">
    <citation type="journal article" date="2011" name="BMC Genomics">
        <title>Genomic insights into an obligate epibiotic bacterial predator: Micavibrio aeruginosavorus ARL-13.</title>
        <authorList>
            <person name="Wang Z."/>
            <person name="Kadouri D."/>
            <person name="Wu M."/>
        </authorList>
    </citation>
    <scope>NUCLEOTIDE SEQUENCE [LARGE SCALE GENOMIC DNA]</scope>
    <source>
        <strain evidence="5 6">ARL-13</strain>
    </source>
</reference>
<dbReference type="InterPro" id="IPR031549">
    <property type="entry name" value="ASH"/>
</dbReference>
<evidence type="ECO:0000256" key="2">
    <source>
        <dbReference type="ARBA" id="ARBA00022490"/>
    </source>
</evidence>
<feature type="compositionally biased region" description="Low complexity" evidence="3">
    <location>
        <begin position="522"/>
        <end position="543"/>
    </location>
</feature>
<proteinExistence type="predicted"/>
<evidence type="ECO:0000313" key="6">
    <source>
        <dbReference type="Proteomes" id="UP000009286"/>
    </source>
</evidence>
<gene>
    <name evidence="5" type="ordered locus">MICA_1936</name>
</gene>
<dbReference type="Pfam" id="PF15780">
    <property type="entry name" value="ASH"/>
    <property type="match status" value="1"/>
</dbReference>
<feature type="region of interest" description="Disordered" evidence="3">
    <location>
        <begin position="513"/>
        <end position="543"/>
    </location>
</feature>
<evidence type="ECO:0000256" key="1">
    <source>
        <dbReference type="ARBA" id="ARBA00004496"/>
    </source>
</evidence>
<name>G2KNK0_MICAA</name>
<feature type="domain" description="Abnormal spindle-like microcephaly-associated protein ASH" evidence="4">
    <location>
        <begin position="306"/>
        <end position="392"/>
    </location>
</feature>